<protein>
    <submittedName>
        <fullName evidence="3">Uncharacterized protein</fullName>
    </submittedName>
</protein>
<evidence type="ECO:0000313" key="3">
    <source>
        <dbReference type="EMBL" id="CAA9228857.1"/>
    </source>
</evidence>
<dbReference type="PANTHER" id="PTHR45588">
    <property type="entry name" value="TPR DOMAIN-CONTAINING PROTEIN"/>
    <property type="match status" value="1"/>
</dbReference>
<feature type="region of interest" description="Disordered" evidence="1">
    <location>
        <begin position="24"/>
        <end position="45"/>
    </location>
</feature>
<feature type="chain" id="PRO_5026752301" evidence="2">
    <location>
        <begin position="26"/>
        <end position="540"/>
    </location>
</feature>
<reference evidence="3" key="1">
    <citation type="submission" date="2020-02" db="EMBL/GenBank/DDBJ databases">
        <authorList>
            <person name="Meier V. D."/>
        </authorList>
    </citation>
    <scope>NUCLEOTIDE SEQUENCE</scope>
    <source>
        <strain evidence="3">AVDCRST_MAG08</strain>
    </source>
</reference>
<keyword evidence="2" id="KW-0732">Signal</keyword>
<proteinExistence type="predicted"/>
<dbReference type="PANTHER" id="PTHR45588:SF1">
    <property type="entry name" value="WW DOMAIN-CONTAINING PROTEIN"/>
    <property type="match status" value="1"/>
</dbReference>
<evidence type="ECO:0000256" key="2">
    <source>
        <dbReference type="SAM" id="SignalP"/>
    </source>
</evidence>
<organism evidence="3">
    <name type="scientific">uncultured Acetobacteraceae bacterium</name>
    <dbReference type="NCBI Taxonomy" id="169975"/>
    <lineage>
        <taxon>Bacteria</taxon>
        <taxon>Pseudomonadati</taxon>
        <taxon>Pseudomonadota</taxon>
        <taxon>Alphaproteobacteria</taxon>
        <taxon>Acetobacterales</taxon>
        <taxon>Acetobacteraceae</taxon>
        <taxon>environmental samples</taxon>
    </lineage>
</organism>
<dbReference type="AlphaFoldDB" id="A0A6J4HMC6"/>
<sequence length="540" mass="58915">MPSNLAIGRWALALGLALGPALAQAQQHQHDHSHGGTPPPPAALGSLHIPVSCTPEAQAAFDDAMKLQHSFWYQAAEQAHRRVLESDPNCVMGYWGRALALLRNPFSPPPPNALPQGRALLEQAQRIGAKTDREAGFIAALAHLFASDDVAGHRARLVQYAQAMEALSGRFPDDAEVAVTHALSLVMAASPTDKTYANQLRAGDILEREYARHPQHPGISHYLIHAYDVPALAHKGIAAAERYAALAADAPHALHMPSHIFTRVGRWEDSIEANRRSAETARAREEVFDELHAVDYMVYGYLQTGRPEAARRALDDTGRYAAWTPPTALGGYALTAMPARLALERGDWEAAAGLGTRRYGVPFVDATTHFARAMGAARAGRPEAAAADVEALKAAAAALQGRDAYWQEQVEVLRVAAEGWVSFARGEREAGLALLREAADREGRTEKHPITPGPLFPAREQLAEMLLLVDRHAEARREFEAVQQTEPNRFRAVYGAGRAAELAGDRDAARRHYEHLVQLAERADAPRPEIEQARAFVSQR</sequence>
<evidence type="ECO:0000256" key="1">
    <source>
        <dbReference type="SAM" id="MobiDB-lite"/>
    </source>
</evidence>
<dbReference type="SUPFAM" id="SSF48452">
    <property type="entry name" value="TPR-like"/>
    <property type="match status" value="1"/>
</dbReference>
<dbReference type="Gene3D" id="1.25.40.10">
    <property type="entry name" value="Tetratricopeptide repeat domain"/>
    <property type="match status" value="2"/>
</dbReference>
<name>A0A6J4HMC6_9PROT</name>
<dbReference type="InterPro" id="IPR011990">
    <property type="entry name" value="TPR-like_helical_dom_sf"/>
</dbReference>
<dbReference type="EMBL" id="CADCTG010000108">
    <property type="protein sequence ID" value="CAA9228857.1"/>
    <property type="molecule type" value="Genomic_DNA"/>
</dbReference>
<feature type="signal peptide" evidence="2">
    <location>
        <begin position="1"/>
        <end position="25"/>
    </location>
</feature>
<gene>
    <name evidence="3" type="ORF">AVDCRST_MAG08-985</name>
</gene>
<accession>A0A6J4HMC6</accession>